<dbReference type="InterPro" id="IPR007627">
    <property type="entry name" value="RNA_pol_sigma70_r2"/>
</dbReference>
<evidence type="ECO:0000256" key="4">
    <source>
        <dbReference type="ARBA" id="ARBA00023163"/>
    </source>
</evidence>
<comment type="caution">
    <text evidence="7">The sequence shown here is derived from an EMBL/GenBank/DDBJ whole genome shotgun (WGS) entry which is preliminary data.</text>
</comment>
<dbReference type="InterPro" id="IPR036388">
    <property type="entry name" value="WH-like_DNA-bd_sf"/>
</dbReference>
<name>A0A6M1SXI1_9BACT</name>
<evidence type="ECO:0000256" key="3">
    <source>
        <dbReference type="ARBA" id="ARBA00023082"/>
    </source>
</evidence>
<dbReference type="GO" id="GO:0016987">
    <property type="term" value="F:sigma factor activity"/>
    <property type="evidence" value="ECO:0007669"/>
    <property type="project" value="UniProtKB-KW"/>
</dbReference>
<dbReference type="Gene3D" id="1.10.10.10">
    <property type="entry name" value="Winged helix-like DNA-binding domain superfamily/Winged helix DNA-binding domain"/>
    <property type="match status" value="1"/>
</dbReference>
<dbReference type="NCBIfam" id="NF008888">
    <property type="entry name" value="PRK11922.1"/>
    <property type="match status" value="1"/>
</dbReference>
<dbReference type="Gene3D" id="1.10.1740.10">
    <property type="match status" value="1"/>
</dbReference>
<dbReference type="PANTHER" id="PTHR43133:SF51">
    <property type="entry name" value="RNA POLYMERASE SIGMA FACTOR"/>
    <property type="match status" value="1"/>
</dbReference>
<evidence type="ECO:0000313" key="8">
    <source>
        <dbReference type="Proteomes" id="UP000479132"/>
    </source>
</evidence>
<dbReference type="RefSeq" id="WP_165268544.1">
    <property type="nucleotide sequence ID" value="NZ_JAALLS010000011.1"/>
</dbReference>
<dbReference type="NCBIfam" id="TIGR02937">
    <property type="entry name" value="sigma70-ECF"/>
    <property type="match status" value="1"/>
</dbReference>
<dbReference type="GO" id="GO:0006352">
    <property type="term" value="P:DNA-templated transcription initiation"/>
    <property type="evidence" value="ECO:0007669"/>
    <property type="project" value="InterPro"/>
</dbReference>
<dbReference type="InterPro" id="IPR013325">
    <property type="entry name" value="RNA_pol_sigma_r2"/>
</dbReference>
<dbReference type="GO" id="GO:0003677">
    <property type="term" value="F:DNA binding"/>
    <property type="evidence" value="ECO:0007669"/>
    <property type="project" value="InterPro"/>
</dbReference>
<protein>
    <submittedName>
        <fullName evidence="7">RNA polymerase sigma factor</fullName>
    </submittedName>
</protein>
<dbReference type="InterPro" id="IPR039425">
    <property type="entry name" value="RNA_pol_sigma-70-like"/>
</dbReference>
<dbReference type="Proteomes" id="UP000479132">
    <property type="component" value="Unassembled WGS sequence"/>
</dbReference>
<dbReference type="EMBL" id="JAALLS010000011">
    <property type="protein sequence ID" value="NGP88618.1"/>
    <property type="molecule type" value="Genomic_DNA"/>
</dbReference>
<dbReference type="SUPFAM" id="SSF88946">
    <property type="entry name" value="Sigma2 domain of RNA polymerase sigma factors"/>
    <property type="match status" value="1"/>
</dbReference>
<proteinExistence type="inferred from homology"/>
<keyword evidence="4" id="KW-0804">Transcription</keyword>
<evidence type="ECO:0000259" key="6">
    <source>
        <dbReference type="Pfam" id="PF08281"/>
    </source>
</evidence>
<evidence type="ECO:0000313" key="7">
    <source>
        <dbReference type="EMBL" id="NGP88618.1"/>
    </source>
</evidence>
<keyword evidence="8" id="KW-1185">Reference proteome</keyword>
<dbReference type="InterPro" id="IPR014284">
    <property type="entry name" value="RNA_pol_sigma-70_dom"/>
</dbReference>
<feature type="domain" description="RNA polymerase sigma-70 region 2" evidence="5">
    <location>
        <begin position="32"/>
        <end position="98"/>
    </location>
</feature>
<dbReference type="PANTHER" id="PTHR43133">
    <property type="entry name" value="RNA POLYMERASE ECF-TYPE SIGMA FACTO"/>
    <property type="match status" value="1"/>
</dbReference>
<gene>
    <name evidence="7" type="ORF">G3569_09640</name>
</gene>
<comment type="similarity">
    <text evidence="1">Belongs to the sigma-70 factor family. ECF subfamily.</text>
</comment>
<dbReference type="Pfam" id="PF08281">
    <property type="entry name" value="Sigma70_r4_2"/>
    <property type="match status" value="1"/>
</dbReference>
<evidence type="ECO:0000256" key="2">
    <source>
        <dbReference type="ARBA" id="ARBA00023015"/>
    </source>
</evidence>
<organism evidence="7 8">
    <name type="scientific">Fodinibius halophilus</name>
    <dbReference type="NCBI Taxonomy" id="1736908"/>
    <lineage>
        <taxon>Bacteria</taxon>
        <taxon>Pseudomonadati</taxon>
        <taxon>Balneolota</taxon>
        <taxon>Balneolia</taxon>
        <taxon>Balneolales</taxon>
        <taxon>Balneolaceae</taxon>
        <taxon>Fodinibius</taxon>
    </lineage>
</organism>
<keyword evidence="2" id="KW-0805">Transcription regulation</keyword>
<evidence type="ECO:0000259" key="5">
    <source>
        <dbReference type="Pfam" id="PF04542"/>
    </source>
</evidence>
<dbReference type="Pfam" id="PF04542">
    <property type="entry name" value="Sigma70_r2"/>
    <property type="match status" value="1"/>
</dbReference>
<sequence>MNSDTNNYDSLPDKTLVKKVQEGNTKLFEIIIQRYNQQLFRIIRGYLKDRQNIKDVMQTTYLKAFSKLSQFRGEAQFSTWLIRIAINEALKKKKSNSRFSDLYSVTDTQISDQKSSSREYSPDTQVIQKDMNTHLEKAIDTLPPKYRSVLIMREIEQLSTKETAELLEISRPNVKVRLHRAKNMLRDQLSEMLDEIDLLTFKGEECDKLTEQVMLSIQENS</sequence>
<accession>A0A6M1SXI1</accession>
<dbReference type="InterPro" id="IPR013249">
    <property type="entry name" value="RNA_pol_sigma70_r4_t2"/>
</dbReference>
<dbReference type="SUPFAM" id="SSF88659">
    <property type="entry name" value="Sigma3 and sigma4 domains of RNA polymerase sigma factors"/>
    <property type="match status" value="1"/>
</dbReference>
<keyword evidence="3" id="KW-0731">Sigma factor</keyword>
<dbReference type="CDD" id="cd06171">
    <property type="entry name" value="Sigma70_r4"/>
    <property type="match status" value="1"/>
</dbReference>
<evidence type="ECO:0000256" key="1">
    <source>
        <dbReference type="ARBA" id="ARBA00010641"/>
    </source>
</evidence>
<dbReference type="InterPro" id="IPR013324">
    <property type="entry name" value="RNA_pol_sigma_r3/r4-like"/>
</dbReference>
<feature type="domain" description="RNA polymerase sigma factor 70 region 4 type 2" evidence="6">
    <location>
        <begin position="135"/>
        <end position="184"/>
    </location>
</feature>
<dbReference type="AlphaFoldDB" id="A0A6M1SXI1"/>
<reference evidence="7 8" key="1">
    <citation type="submission" date="2020-02" db="EMBL/GenBank/DDBJ databases">
        <title>Aliifodinibius halophilus 2W32, complete genome.</title>
        <authorList>
            <person name="Li Y."/>
            <person name="Wu S."/>
        </authorList>
    </citation>
    <scope>NUCLEOTIDE SEQUENCE [LARGE SCALE GENOMIC DNA]</scope>
    <source>
        <strain evidence="7 8">2W32</strain>
    </source>
</reference>